<evidence type="ECO:0000313" key="2">
    <source>
        <dbReference type="EMBL" id="KAA4744143.1"/>
    </source>
</evidence>
<comment type="caution">
    <text evidence="2">The sequence shown here is derived from an EMBL/GenBank/DDBJ whole genome shotgun (WGS) entry which is preliminary data.</text>
</comment>
<evidence type="ECO:0000259" key="1">
    <source>
        <dbReference type="Pfam" id="PF01370"/>
    </source>
</evidence>
<dbReference type="Pfam" id="PF01370">
    <property type="entry name" value="Epimerase"/>
    <property type="match status" value="1"/>
</dbReference>
<dbReference type="InterPro" id="IPR001509">
    <property type="entry name" value="Epimerase_deHydtase"/>
</dbReference>
<gene>
    <name evidence="2" type="ORF">F3B44_25125</name>
</gene>
<dbReference type="InterPro" id="IPR036291">
    <property type="entry name" value="NAD(P)-bd_dom_sf"/>
</dbReference>
<reference evidence="2 3" key="1">
    <citation type="journal article" date="2019" name="Nat. Med.">
        <title>A library of human gut bacterial isolates paired with longitudinal multiomics data enables mechanistic microbiome research.</title>
        <authorList>
            <person name="Poyet M."/>
            <person name="Groussin M."/>
            <person name="Gibbons S.M."/>
            <person name="Avila-Pacheco J."/>
            <person name="Jiang X."/>
            <person name="Kearney S.M."/>
            <person name="Perrotta A.R."/>
            <person name="Berdy B."/>
            <person name="Zhao S."/>
            <person name="Lieberman T.D."/>
            <person name="Swanson P.K."/>
            <person name="Smith M."/>
            <person name="Roesemann S."/>
            <person name="Alexander J.E."/>
            <person name="Rich S.A."/>
            <person name="Livny J."/>
            <person name="Vlamakis H."/>
            <person name="Clish C."/>
            <person name="Bullock K."/>
            <person name="Deik A."/>
            <person name="Scott J."/>
            <person name="Pierce K.A."/>
            <person name="Xavier R.J."/>
            <person name="Alm E.J."/>
        </authorList>
    </citation>
    <scope>NUCLEOTIDE SEQUENCE [LARGE SCALE GENOMIC DNA]</scope>
    <source>
        <strain evidence="2 3">BIOML-A106</strain>
    </source>
</reference>
<dbReference type="Proteomes" id="UP000479773">
    <property type="component" value="Unassembled WGS sequence"/>
</dbReference>
<protein>
    <submittedName>
        <fullName evidence="2">NAD-dependent epimerase/dehydratase family protein</fullName>
    </submittedName>
</protein>
<feature type="non-terminal residue" evidence="2">
    <location>
        <position position="104"/>
    </location>
</feature>
<dbReference type="SUPFAM" id="SSF51735">
    <property type="entry name" value="NAD(P)-binding Rossmann-fold domains"/>
    <property type="match status" value="1"/>
</dbReference>
<dbReference type="EMBL" id="VWEQ01000124">
    <property type="protein sequence ID" value="KAA4744143.1"/>
    <property type="molecule type" value="Genomic_DNA"/>
</dbReference>
<sequence>MNILVTGIHGFVGSNLVEALKENCIFYGLDIVSPAKEGVVTTFSWLDIEPTSFPFQTLPQFDAIIHLAGKAHDTKNQSDAQSYFDINTGLTQKIFDFFLESSAK</sequence>
<proteinExistence type="predicted"/>
<dbReference type="Gene3D" id="3.40.50.720">
    <property type="entry name" value="NAD(P)-binding Rossmann-like Domain"/>
    <property type="match status" value="1"/>
</dbReference>
<name>A0A6L3GLN9_BACFG</name>
<accession>A0A6L3GLN9</accession>
<feature type="domain" description="NAD-dependent epimerase/dehydratase" evidence="1">
    <location>
        <begin position="3"/>
        <end position="100"/>
    </location>
</feature>
<evidence type="ECO:0000313" key="3">
    <source>
        <dbReference type="Proteomes" id="UP000479773"/>
    </source>
</evidence>
<dbReference type="AlphaFoldDB" id="A0A6L3GLN9"/>
<organism evidence="2 3">
    <name type="scientific">Bacteroides fragilis</name>
    <dbReference type="NCBI Taxonomy" id="817"/>
    <lineage>
        <taxon>Bacteria</taxon>
        <taxon>Pseudomonadati</taxon>
        <taxon>Bacteroidota</taxon>
        <taxon>Bacteroidia</taxon>
        <taxon>Bacteroidales</taxon>
        <taxon>Bacteroidaceae</taxon>
        <taxon>Bacteroides</taxon>
    </lineage>
</organism>